<keyword evidence="1" id="KW-0812">Transmembrane</keyword>
<dbReference type="OrthoDB" id="303785at2759"/>
<feature type="transmembrane region" description="Helical" evidence="1">
    <location>
        <begin position="55"/>
        <end position="78"/>
    </location>
</feature>
<evidence type="ECO:0000313" key="3">
    <source>
        <dbReference type="Proteomes" id="UP000689195"/>
    </source>
</evidence>
<name>A0A8S1U9V0_9CILI</name>
<evidence type="ECO:0000313" key="2">
    <source>
        <dbReference type="EMBL" id="CAD8161855.1"/>
    </source>
</evidence>
<reference evidence="2" key="1">
    <citation type="submission" date="2021-01" db="EMBL/GenBank/DDBJ databases">
        <authorList>
            <consortium name="Genoscope - CEA"/>
            <person name="William W."/>
        </authorList>
    </citation>
    <scope>NUCLEOTIDE SEQUENCE</scope>
</reference>
<evidence type="ECO:0000256" key="1">
    <source>
        <dbReference type="SAM" id="Phobius"/>
    </source>
</evidence>
<feature type="transmembrane region" description="Helical" evidence="1">
    <location>
        <begin position="84"/>
        <end position="110"/>
    </location>
</feature>
<feature type="transmembrane region" description="Helical" evidence="1">
    <location>
        <begin position="29"/>
        <end position="48"/>
    </location>
</feature>
<dbReference type="Proteomes" id="UP000689195">
    <property type="component" value="Unassembled WGS sequence"/>
</dbReference>
<feature type="transmembrane region" description="Helical" evidence="1">
    <location>
        <begin position="122"/>
        <end position="139"/>
    </location>
</feature>
<keyword evidence="3" id="KW-1185">Reference proteome</keyword>
<feature type="transmembrane region" description="Helical" evidence="1">
    <location>
        <begin position="145"/>
        <end position="164"/>
    </location>
</feature>
<dbReference type="EMBL" id="CAJJDO010000037">
    <property type="protein sequence ID" value="CAD8161855.1"/>
    <property type="molecule type" value="Genomic_DNA"/>
</dbReference>
<dbReference type="AlphaFoldDB" id="A0A8S1U9V0"/>
<organism evidence="2 3">
    <name type="scientific">Paramecium pentaurelia</name>
    <dbReference type="NCBI Taxonomy" id="43138"/>
    <lineage>
        <taxon>Eukaryota</taxon>
        <taxon>Sar</taxon>
        <taxon>Alveolata</taxon>
        <taxon>Ciliophora</taxon>
        <taxon>Intramacronucleata</taxon>
        <taxon>Oligohymenophorea</taxon>
        <taxon>Peniculida</taxon>
        <taxon>Parameciidae</taxon>
        <taxon>Paramecium</taxon>
    </lineage>
</organism>
<keyword evidence="1" id="KW-0472">Membrane</keyword>
<gene>
    <name evidence="2" type="ORF">PPENT_87.1.T0370062</name>
</gene>
<sequence length="181" mass="19934">MLQGCYFTFLPSLLKHVQGGITINEHTFLLYLIGGIGMMLGGIGAGKLSQKTNLFIVGWSQVFFAIIFVILAITSYYWKILNTTYITGFFCGIVFTGTESLAAMIIGVLVSDKSYYFVANDILICLGIALTSSISLLLSKSNLQAMVYVVMTMLILNIVSLIYAQRIFKAPIKNSKVELLD</sequence>
<accession>A0A8S1U9V0</accession>
<protein>
    <submittedName>
        <fullName evidence="2">Uncharacterized protein</fullName>
    </submittedName>
</protein>
<proteinExistence type="predicted"/>
<comment type="caution">
    <text evidence="2">The sequence shown here is derived from an EMBL/GenBank/DDBJ whole genome shotgun (WGS) entry which is preliminary data.</text>
</comment>
<keyword evidence="1" id="KW-1133">Transmembrane helix</keyword>